<dbReference type="InterPro" id="IPR012337">
    <property type="entry name" value="RNaseH-like_sf"/>
</dbReference>
<reference evidence="3 4" key="1">
    <citation type="journal article" date="2018" name="Front. Plant Sci.">
        <title>Red Clover (Trifolium pratense) and Zigzag Clover (T. medium) - A Picture of Genomic Similarities and Differences.</title>
        <authorList>
            <person name="Dluhosova J."/>
            <person name="Istvanek J."/>
            <person name="Nedelnik J."/>
            <person name="Repkova J."/>
        </authorList>
    </citation>
    <scope>NUCLEOTIDE SEQUENCE [LARGE SCALE GENOMIC DNA]</scope>
    <source>
        <strain evidence="4">cv. 10/8</strain>
        <tissue evidence="3">Leaf</tissue>
    </source>
</reference>
<dbReference type="Pfam" id="PF25597">
    <property type="entry name" value="SH3_retrovirus"/>
    <property type="match status" value="1"/>
</dbReference>
<feature type="non-terminal residue" evidence="3">
    <location>
        <position position="213"/>
    </location>
</feature>
<evidence type="ECO:0000313" key="4">
    <source>
        <dbReference type="Proteomes" id="UP000265520"/>
    </source>
</evidence>
<feature type="compositionally biased region" description="Polar residues" evidence="1">
    <location>
        <begin position="138"/>
        <end position="147"/>
    </location>
</feature>
<accession>A0A392NLE4</accession>
<keyword evidence="4" id="KW-1185">Reference proteome</keyword>
<name>A0A392NLE4_9FABA</name>
<evidence type="ECO:0000256" key="1">
    <source>
        <dbReference type="SAM" id="MobiDB-lite"/>
    </source>
</evidence>
<comment type="caution">
    <text evidence="3">The sequence shown here is derived from an EMBL/GenBank/DDBJ whole genome shotgun (WGS) entry which is preliminary data.</text>
</comment>
<dbReference type="InterPro" id="IPR057670">
    <property type="entry name" value="SH3_retrovirus"/>
</dbReference>
<dbReference type="InterPro" id="IPR039537">
    <property type="entry name" value="Retrotran_Ty1/copia-like"/>
</dbReference>
<feature type="compositionally biased region" description="Acidic residues" evidence="1">
    <location>
        <begin position="165"/>
        <end position="174"/>
    </location>
</feature>
<organism evidence="3 4">
    <name type="scientific">Trifolium medium</name>
    <dbReference type="NCBI Taxonomy" id="97028"/>
    <lineage>
        <taxon>Eukaryota</taxon>
        <taxon>Viridiplantae</taxon>
        <taxon>Streptophyta</taxon>
        <taxon>Embryophyta</taxon>
        <taxon>Tracheophyta</taxon>
        <taxon>Spermatophyta</taxon>
        <taxon>Magnoliopsida</taxon>
        <taxon>eudicotyledons</taxon>
        <taxon>Gunneridae</taxon>
        <taxon>Pentapetalae</taxon>
        <taxon>rosids</taxon>
        <taxon>fabids</taxon>
        <taxon>Fabales</taxon>
        <taxon>Fabaceae</taxon>
        <taxon>Papilionoideae</taxon>
        <taxon>50 kb inversion clade</taxon>
        <taxon>NPAAA clade</taxon>
        <taxon>Hologalegina</taxon>
        <taxon>IRL clade</taxon>
        <taxon>Trifolieae</taxon>
        <taxon>Trifolium</taxon>
    </lineage>
</organism>
<dbReference type="EMBL" id="LXQA010044013">
    <property type="protein sequence ID" value="MCI00707.1"/>
    <property type="molecule type" value="Genomic_DNA"/>
</dbReference>
<proteinExistence type="predicted"/>
<feature type="region of interest" description="Disordered" evidence="1">
    <location>
        <begin position="137"/>
        <end position="198"/>
    </location>
</feature>
<evidence type="ECO:0000259" key="2">
    <source>
        <dbReference type="Pfam" id="PF25597"/>
    </source>
</evidence>
<sequence>MLSARDVPKRFWPEAVNWATYVMNISPTFTVQDMTPEEAWSGLKPSVHHFRVFGCLAHVHIPDVHRKKLDGKSIKCVLLGVSEESKAYKLYNPSEKRIIVSRDVIFEELKSWNWNKKTHSNSINHDIDIEEDSDIEAQDNQQVTAHENQPVDGEIDMDTSQTSEESNEESENDNDNILPPRTRQPPGYLRDYDTNTGEEGNMIHHFALFSSNE</sequence>
<dbReference type="PANTHER" id="PTHR42648">
    <property type="entry name" value="TRANSPOSASE, PUTATIVE-RELATED"/>
    <property type="match status" value="1"/>
</dbReference>
<feature type="domain" description="Retroviral polymerase SH3-like" evidence="2">
    <location>
        <begin position="55"/>
        <end position="118"/>
    </location>
</feature>
<dbReference type="PANTHER" id="PTHR42648:SF18">
    <property type="entry name" value="RETROTRANSPOSON, UNCLASSIFIED-LIKE PROTEIN"/>
    <property type="match status" value="1"/>
</dbReference>
<protein>
    <submittedName>
        <fullName evidence="3">Retrovirus-related pol polyprotein from transposon tnt 1-94</fullName>
    </submittedName>
</protein>
<dbReference type="AlphaFoldDB" id="A0A392NLE4"/>
<evidence type="ECO:0000313" key="3">
    <source>
        <dbReference type="EMBL" id="MCI00707.1"/>
    </source>
</evidence>
<dbReference type="Proteomes" id="UP000265520">
    <property type="component" value="Unassembled WGS sequence"/>
</dbReference>
<dbReference type="SUPFAM" id="SSF53098">
    <property type="entry name" value="Ribonuclease H-like"/>
    <property type="match status" value="1"/>
</dbReference>